<dbReference type="AlphaFoldDB" id="A0A4Q7YTS9"/>
<evidence type="ECO:0000259" key="6">
    <source>
        <dbReference type="PROSITE" id="PS51898"/>
    </source>
</evidence>
<evidence type="ECO:0000313" key="9">
    <source>
        <dbReference type="Proteomes" id="UP000292958"/>
    </source>
</evidence>
<keyword evidence="2" id="KW-0229">DNA integration</keyword>
<dbReference type="EMBL" id="SHKW01000001">
    <property type="protein sequence ID" value="RZU40423.1"/>
    <property type="molecule type" value="Genomic_DNA"/>
</dbReference>
<accession>A0A4Q7YTS9</accession>
<evidence type="ECO:0000256" key="1">
    <source>
        <dbReference type="ARBA" id="ARBA00008857"/>
    </source>
</evidence>
<name>A0A4Q7YTS9_9BACT</name>
<comment type="caution">
    <text evidence="8">The sequence shown here is derived from an EMBL/GenBank/DDBJ whole genome shotgun (WGS) entry which is preliminary data.</text>
</comment>
<reference evidence="8 9" key="1">
    <citation type="submission" date="2019-02" db="EMBL/GenBank/DDBJ databases">
        <title>Genomic Encyclopedia of Archaeal and Bacterial Type Strains, Phase II (KMG-II): from individual species to whole genera.</title>
        <authorList>
            <person name="Goeker M."/>
        </authorList>
    </citation>
    <scope>NUCLEOTIDE SEQUENCE [LARGE SCALE GENOMIC DNA]</scope>
    <source>
        <strain evidence="8 9">DSM 18101</strain>
    </source>
</reference>
<proteinExistence type="inferred from homology"/>
<feature type="domain" description="Tyr recombinase" evidence="6">
    <location>
        <begin position="173"/>
        <end position="363"/>
    </location>
</feature>
<dbReference type="Proteomes" id="UP000292958">
    <property type="component" value="Unassembled WGS sequence"/>
</dbReference>
<evidence type="ECO:0000256" key="4">
    <source>
        <dbReference type="ARBA" id="ARBA00023172"/>
    </source>
</evidence>
<feature type="domain" description="Core-binding (CB)" evidence="7">
    <location>
        <begin position="71"/>
        <end position="152"/>
    </location>
</feature>
<dbReference type="InterPro" id="IPR011010">
    <property type="entry name" value="DNA_brk_join_enz"/>
</dbReference>
<dbReference type="GO" id="GO:0015074">
    <property type="term" value="P:DNA integration"/>
    <property type="evidence" value="ECO:0007669"/>
    <property type="project" value="UniProtKB-KW"/>
</dbReference>
<keyword evidence="9" id="KW-1185">Reference proteome</keyword>
<comment type="similarity">
    <text evidence="1">Belongs to the 'phage' integrase family.</text>
</comment>
<dbReference type="GO" id="GO:0006310">
    <property type="term" value="P:DNA recombination"/>
    <property type="evidence" value="ECO:0007669"/>
    <property type="project" value="UniProtKB-KW"/>
</dbReference>
<evidence type="ECO:0000256" key="3">
    <source>
        <dbReference type="ARBA" id="ARBA00023125"/>
    </source>
</evidence>
<dbReference type="InterPro" id="IPR013762">
    <property type="entry name" value="Integrase-like_cat_sf"/>
</dbReference>
<dbReference type="Pfam" id="PF00589">
    <property type="entry name" value="Phage_integrase"/>
    <property type="match status" value="1"/>
</dbReference>
<dbReference type="InterPro" id="IPR010998">
    <property type="entry name" value="Integrase_recombinase_N"/>
</dbReference>
<evidence type="ECO:0000256" key="5">
    <source>
        <dbReference type="PROSITE-ProRule" id="PRU01248"/>
    </source>
</evidence>
<evidence type="ECO:0000259" key="7">
    <source>
        <dbReference type="PROSITE" id="PS51900"/>
    </source>
</evidence>
<sequence>MNRFQQGSLFKVKRKGCSDVWVFRWYDYSSGKRIYKKEIIGSVAQIRSKQEAEKTVAALRSSINVDIGTPHTICDLAAHYRAHELTQEKKSFSTIDNHRNLFKRYIEPRWGCLRLGSIRTVEVEEWLHSLPLAPASKAKLKCVLSVLYNHAIRYQWLTFNPINRVRTSQRRLRDKDILTPEEFQKLVQQLSVRDRTMVLLIGSTGLRRSEMIALTWLDLNTRTMEVNILRSCVRNRFGKTKTESSCRPVPLHPLVLSALLEWRAQSPYATDVDFLFPSTRFKGSKPLSPDSILEKSIRPALARIGVVGKQIGWHSFRHSLATNLRSLGIDIKVAQELMRHSSCRTTLDIYTRAVDQQKREASLKVVELILPLEVKKFQHPSAPSETDETSNQSLQRTHCRRFIGGPDRDRTDDLFHAIGQKHKLLTDKQLLVG</sequence>
<evidence type="ECO:0000313" key="8">
    <source>
        <dbReference type="EMBL" id="RZU40423.1"/>
    </source>
</evidence>
<dbReference type="SUPFAM" id="SSF56349">
    <property type="entry name" value="DNA breaking-rejoining enzymes"/>
    <property type="match status" value="1"/>
</dbReference>
<dbReference type="PROSITE" id="PS51898">
    <property type="entry name" value="TYR_RECOMBINASE"/>
    <property type="match status" value="1"/>
</dbReference>
<keyword evidence="4" id="KW-0233">DNA recombination</keyword>
<dbReference type="InterPro" id="IPR050090">
    <property type="entry name" value="Tyrosine_recombinase_XerCD"/>
</dbReference>
<dbReference type="GO" id="GO:0003677">
    <property type="term" value="F:DNA binding"/>
    <property type="evidence" value="ECO:0007669"/>
    <property type="project" value="UniProtKB-UniRule"/>
</dbReference>
<evidence type="ECO:0000256" key="2">
    <source>
        <dbReference type="ARBA" id="ARBA00022908"/>
    </source>
</evidence>
<dbReference type="Gene3D" id="1.10.150.130">
    <property type="match status" value="1"/>
</dbReference>
<dbReference type="PANTHER" id="PTHR30349">
    <property type="entry name" value="PHAGE INTEGRASE-RELATED"/>
    <property type="match status" value="1"/>
</dbReference>
<dbReference type="RefSeq" id="WP_130418486.1">
    <property type="nucleotide sequence ID" value="NZ_SHKW01000001.1"/>
</dbReference>
<protein>
    <submittedName>
        <fullName evidence="8">Site-specific recombinase XerD</fullName>
    </submittedName>
</protein>
<organism evidence="8 9">
    <name type="scientific">Edaphobacter modestus</name>
    <dbReference type="NCBI Taxonomy" id="388466"/>
    <lineage>
        <taxon>Bacteria</taxon>
        <taxon>Pseudomonadati</taxon>
        <taxon>Acidobacteriota</taxon>
        <taxon>Terriglobia</taxon>
        <taxon>Terriglobales</taxon>
        <taxon>Acidobacteriaceae</taxon>
        <taxon>Edaphobacter</taxon>
    </lineage>
</organism>
<keyword evidence="3 5" id="KW-0238">DNA-binding</keyword>
<dbReference type="InterPro" id="IPR002104">
    <property type="entry name" value="Integrase_catalytic"/>
</dbReference>
<gene>
    <name evidence="8" type="ORF">BDD14_1882</name>
</gene>
<dbReference type="PANTHER" id="PTHR30349:SF41">
    <property type="entry name" value="INTEGRASE_RECOMBINASE PROTEIN MJ0367-RELATED"/>
    <property type="match status" value="1"/>
</dbReference>
<dbReference type="InterPro" id="IPR044068">
    <property type="entry name" value="CB"/>
</dbReference>
<dbReference type="CDD" id="cd01189">
    <property type="entry name" value="INT_ICEBs1_C_like"/>
    <property type="match status" value="1"/>
</dbReference>
<dbReference type="Gene3D" id="1.10.443.10">
    <property type="entry name" value="Intergrase catalytic core"/>
    <property type="match status" value="1"/>
</dbReference>
<dbReference type="OrthoDB" id="104151at2"/>
<dbReference type="PROSITE" id="PS51900">
    <property type="entry name" value="CB"/>
    <property type="match status" value="1"/>
</dbReference>